<protein>
    <recommendedName>
        <fullName evidence="1">Methyltransferase domain-containing protein</fullName>
    </recommendedName>
</protein>
<reference evidence="2 3" key="1">
    <citation type="submission" date="2016-02" db="EMBL/GenBank/DDBJ databases">
        <title>Ulvibacter sp. LPB0005, isolated from Thais luteostoma.</title>
        <authorList>
            <person name="Shin S.-K."/>
            <person name="Yi H."/>
        </authorList>
    </citation>
    <scope>NUCLEOTIDE SEQUENCE [LARGE SCALE GENOMIC DNA]</scope>
    <source>
        <strain evidence="2 3">LPB0005</strain>
    </source>
</reference>
<gene>
    <name evidence="2" type="ORF">ULVI_10810</name>
</gene>
<dbReference type="RefSeq" id="WP_068592700.1">
    <property type="nucleotide sequence ID" value="NZ_LRXL01000045.1"/>
</dbReference>
<dbReference type="Gene3D" id="3.40.50.150">
    <property type="entry name" value="Vaccinia Virus protein VP39"/>
    <property type="match status" value="1"/>
</dbReference>
<dbReference type="InterPro" id="IPR041698">
    <property type="entry name" value="Methyltransf_25"/>
</dbReference>
<dbReference type="Pfam" id="PF13649">
    <property type="entry name" value="Methyltransf_25"/>
    <property type="match status" value="1"/>
</dbReference>
<accession>A0A167GWC1</accession>
<evidence type="ECO:0000313" key="3">
    <source>
        <dbReference type="Proteomes" id="UP000077013"/>
    </source>
</evidence>
<organism evidence="2 3">
    <name type="scientific">Cochleicola gelatinilyticus</name>
    <dbReference type="NCBI Taxonomy" id="1763537"/>
    <lineage>
        <taxon>Bacteria</taxon>
        <taxon>Pseudomonadati</taxon>
        <taxon>Bacteroidota</taxon>
        <taxon>Flavobacteriia</taxon>
        <taxon>Flavobacteriales</taxon>
        <taxon>Flavobacteriaceae</taxon>
        <taxon>Cochleicola</taxon>
    </lineage>
</organism>
<feature type="domain" description="Methyltransferase" evidence="1">
    <location>
        <begin position="66"/>
        <end position="161"/>
    </location>
</feature>
<dbReference type="InterPro" id="IPR029063">
    <property type="entry name" value="SAM-dependent_MTases_sf"/>
</dbReference>
<dbReference type="SUPFAM" id="SSF53335">
    <property type="entry name" value="S-adenosyl-L-methionine-dependent methyltransferases"/>
    <property type="match status" value="1"/>
</dbReference>
<name>A0A167GWC1_9FLAO</name>
<evidence type="ECO:0000259" key="1">
    <source>
        <dbReference type="Pfam" id="PF13649"/>
    </source>
</evidence>
<dbReference type="CDD" id="cd02440">
    <property type="entry name" value="AdoMet_MTases"/>
    <property type="match status" value="1"/>
</dbReference>
<dbReference type="OrthoDB" id="9800454at2"/>
<comment type="caution">
    <text evidence="2">The sequence shown here is derived from an EMBL/GenBank/DDBJ whole genome shotgun (WGS) entry which is preliminary data.</text>
</comment>
<keyword evidence="3" id="KW-1185">Reference proteome</keyword>
<dbReference type="STRING" id="1763537.ULVI_10810"/>
<dbReference type="Proteomes" id="UP000077013">
    <property type="component" value="Unassembled WGS sequence"/>
</dbReference>
<dbReference type="AlphaFoldDB" id="A0A167GWC1"/>
<sequence length="239" mass="27721">MTYFSSTYRSKEPEFMDEFDLQGVEMERVLTDLKNVNRLLGGNKVTRKGIAYLLKNAPKNKVYTLIDIGCGDGEMLRQCARFGKYNGYNFQLIGIDANGYILKEARKRSSNFSNIQYLNNDLFSPTTTLPECDIALCTLFLHHFEEAKIIQLLTKLSEVSKVGVVVNDLQRSRLSFVLFSVVRHFLLRTKTARNDGLVSIARGFKRKELELLSEKIPKQTSRIRWKWAFRYQWILKTIN</sequence>
<proteinExistence type="predicted"/>
<evidence type="ECO:0000313" key="2">
    <source>
        <dbReference type="EMBL" id="OAB77971.1"/>
    </source>
</evidence>
<dbReference type="EMBL" id="LRXL01000045">
    <property type="protein sequence ID" value="OAB77971.1"/>
    <property type="molecule type" value="Genomic_DNA"/>
</dbReference>